<evidence type="ECO:0000256" key="1">
    <source>
        <dbReference type="SAM" id="Phobius"/>
    </source>
</evidence>
<organism evidence="2 3">
    <name type="scientific">Phaseolus coccineus</name>
    <name type="common">Scarlet runner bean</name>
    <name type="synonym">Phaseolus multiflorus</name>
    <dbReference type="NCBI Taxonomy" id="3886"/>
    <lineage>
        <taxon>Eukaryota</taxon>
        <taxon>Viridiplantae</taxon>
        <taxon>Streptophyta</taxon>
        <taxon>Embryophyta</taxon>
        <taxon>Tracheophyta</taxon>
        <taxon>Spermatophyta</taxon>
        <taxon>Magnoliopsida</taxon>
        <taxon>eudicotyledons</taxon>
        <taxon>Gunneridae</taxon>
        <taxon>Pentapetalae</taxon>
        <taxon>rosids</taxon>
        <taxon>fabids</taxon>
        <taxon>Fabales</taxon>
        <taxon>Fabaceae</taxon>
        <taxon>Papilionoideae</taxon>
        <taxon>50 kb inversion clade</taxon>
        <taxon>NPAAA clade</taxon>
        <taxon>indigoferoid/millettioid clade</taxon>
        <taxon>Phaseoleae</taxon>
        <taxon>Phaseolus</taxon>
    </lineage>
</organism>
<proteinExistence type="predicted"/>
<evidence type="ECO:0000313" key="3">
    <source>
        <dbReference type="Proteomes" id="UP001374584"/>
    </source>
</evidence>
<comment type="caution">
    <text evidence="2">The sequence shown here is derived from an EMBL/GenBank/DDBJ whole genome shotgun (WGS) entry which is preliminary data.</text>
</comment>
<dbReference type="EMBL" id="JAYMYR010000004">
    <property type="protein sequence ID" value="KAK7367456.1"/>
    <property type="molecule type" value="Genomic_DNA"/>
</dbReference>
<dbReference type="Proteomes" id="UP001374584">
    <property type="component" value="Unassembled WGS sequence"/>
</dbReference>
<sequence length="106" mass="12161">MLLRVRLFVNCIISICGELECYLFGLLSLACSFAVLVASPKASRIIPSDIIVRKGDDDAAVYILSPFALTYGYFVLDLGQWTENNLHRFYGFYWNVWRRGKNRMGK</sequence>
<keyword evidence="1" id="KW-0472">Membrane</keyword>
<gene>
    <name evidence="2" type="ORF">VNO80_09468</name>
</gene>
<accession>A0AAN9N6V2</accession>
<feature type="transmembrane region" description="Helical" evidence="1">
    <location>
        <begin position="59"/>
        <end position="79"/>
    </location>
</feature>
<evidence type="ECO:0000313" key="2">
    <source>
        <dbReference type="EMBL" id="KAK7367456.1"/>
    </source>
</evidence>
<feature type="transmembrane region" description="Helical" evidence="1">
    <location>
        <begin position="21"/>
        <end position="39"/>
    </location>
</feature>
<dbReference type="AlphaFoldDB" id="A0AAN9N6V2"/>
<reference evidence="2 3" key="1">
    <citation type="submission" date="2024-01" db="EMBL/GenBank/DDBJ databases">
        <title>The genomes of 5 underutilized Papilionoideae crops provide insights into root nodulation and disease resistanc.</title>
        <authorList>
            <person name="Jiang F."/>
        </authorList>
    </citation>
    <scope>NUCLEOTIDE SEQUENCE [LARGE SCALE GENOMIC DNA]</scope>
    <source>
        <strain evidence="2">JINMINGXINNONG_FW02</strain>
        <tissue evidence="2">Leaves</tissue>
    </source>
</reference>
<protein>
    <submittedName>
        <fullName evidence="2">Uncharacterized protein</fullName>
    </submittedName>
</protein>
<keyword evidence="1" id="KW-1133">Transmembrane helix</keyword>
<dbReference type="PROSITE" id="PS51257">
    <property type="entry name" value="PROKAR_LIPOPROTEIN"/>
    <property type="match status" value="1"/>
</dbReference>
<name>A0AAN9N6V2_PHACN</name>
<keyword evidence="3" id="KW-1185">Reference proteome</keyword>
<keyword evidence="1" id="KW-0812">Transmembrane</keyword>